<dbReference type="EMBL" id="FOJS01000020">
    <property type="protein sequence ID" value="SFA49196.1"/>
    <property type="molecule type" value="Genomic_DNA"/>
</dbReference>
<organism evidence="1 2">
    <name type="scientific">Parageobacillus thermantarcticus</name>
    <dbReference type="NCBI Taxonomy" id="186116"/>
    <lineage>
        <taxon>Bacteria</taxon>
        <taxon>Bacillati</taxon>
        <taxon>Bacillota</taxon>
        <taxon>Bacilli</taxon>
        <taxon>Bacillales</taxon>
        <taxon>Anoxybacillaceae</taxon>
        <taxon>Parageobacillus</taxon>
    </lineage>
</organism>
<proteinExistence type="predicted"/>
<reference evidence="2" key="1">
    <citation type="submission" date="2016-10" db="EMBL/GenBank/DDBJ databases">
        <authorList>
            <person name="Varghese N."/>
            <person name="Submissions S."/>
        </authorList>
    </citation>
    <scope>NUCLEOTIDE SEQUENCE [LARGE SCALE GENOMIC DNA]</scope>
    <source>
        <strain evidence="2">M1</strain>
    </source>
</reference>
<dbReference type="Proteomes" id="UP000198650">
    <property type="component" value="Unassembled WGS sequence"/>
</dbReference>
<sequence length="165" mass="18388">MYILMILFLLLFIGGGLFFNSNAEYALMPEKNDVAKYEANQQIGTDIWGKWIGAETGKTFDDRPKTPVSAKHGAVVVDKRLLQLGREVFYKETFGNEVFLTDIMGIVNGPLTMMNIAKAVISLKGKGTTNLQVELAEDVTIGGRTYKKGEKLTQASMFLKDRICR</sequence>
<dbReference type="STRING" id="186116.SAMN05192569_102034"/>
<accession>A0A1I0TDY6</accession>
<keyword evidence="2" id="KW-1185">Reference proteome</keyword>
<gene>
    <name evidence="1" type="ORF">SAMN05192569_102034</name>
</gene>
<name>A0A1I0TDY6_9BACL</name>
<evidence type="ECO:0000313" key="2">
    <source>
        <dbReference type="Proteomes" id="UP000198650"/>
    </source>
</evidence>
<dbReference type="AlphaFoldDB" id="A0A1I0TDY6"/>
<evidence type="ECO:0000313" key="1">
    <source>
        <dbReference type="EMBL" id="SFA49196.1"/>
    </source>
</evidence>
<protein>
    <submittedName>
        <fullName evidence="1">Uncharacterized protein</fullName>
    </submittedName>
</protein>